<protein>
    <recommendedName>
        <fullName evidence="4">Protein kinase domain-containing protein</fullName>
    </recommendedName>
</protein>
<name>A0A0G4G8E9_VITBC</name>
<organism evidence="2 3">
    <name type="scientific">Vitrella brassicaformis (strain CCMP3155)</name>
    <dbReference type="NCBI Taxonomy" id="1169540"/>
    <lineage>
        <taxon>Eukaryota</taxon>
        <taxon>Sar</taxon>
        <taxon>Alveolata</taxon>
        <taxon>Colpodellida</taxon>
        <taxon>Vitrellaceae</taxon>
        <taxon>Vitrella</taxon>
    </lineage>
</organism>
<dbReference type="AlphaFoldDB" id="A0A0G4G8E9"/>
<proteinExistence type="predicted"/>
<keyword evidence="3" id="KW-1185">Reference proteome</keyword>
<sequence>MSLLALYCIPTRPNRITTRAAAMEAYDTAIKKVCRKAVKLIHGQAAQGPPLAEAALKLFANVTFKHTKLAMADERPLIAPLDKYIARVWGLSLETFFLLLFVSVQSSPPMPRLAVLSYDPPRQPVHTSPAGNLPTDRMVTRRPRPEVIRLRRRPPPLPQLPAWPAGAAQKLAWAAAEALSVAFPRTTEFVKDAFPRTAAHLRGDKPPKSTPPASYAPPPPPSQASRTLPRTRAYLLGAFKNTAKKLRLTAHQEVHETEEKEASPAHDAPHPAPTDPSSSTSPPSSPDAPAAAPSETSATTGPEPASPITAAPSHSHVDADRPTSSTHSDEPIDLVRSVQLVKCFSGEEGGRGECEVWEGRLPNAEAVVRKSLARSLGNDDGTSQGLTLLTRRQAERLAESLQLEGETMREMQEWAEERRRMTAHQEVNETEEKEEAASINVCVNIDICSEITAYILYLRTILLTTSEERAAMEDRQHQLTRLPHRHTGSPQIAPSLLASLADVPELRPMVVKEGSKEGEEFEKGPCLLMARVGAEGVGGEKLKSVCTSSSGVGADVKALMDVNMLTRVTAIHRLGIAHNDCHWENVLVANRLTGEVSLIDTEMTRRVRTTTGLPLPPQPPLNSRPSEPFITLGNLMAIIEDREGQQDISFVSDIVCAALTVLLLALPTNEAADSIFRLAKGQMSLLALYCIPTRPNCITTRAAAMEAYDTAIKKVCVKAATLVRGSADKGARGTPLAEAALWLFLNVAINHSKKPTGPLIALLEKYIDRVMEQLAPQ</sequence>
<dbReference type="SUPFAM" id="SSF56112">
    <property type="entry name" value="Protein kinase-like (PK-like)"/>
    <property type="match status" value="1"/>
</dbReference>
<evidence type="ECO:0000256" key="1">
    <source>
        <dbReference type="SAM" id="MobiDB-lite"/>
    </source>
</evidence>
<gene>
    <name evidence="2" type="ORF">Vbra_3232</name>
</gene>
<dbReference type="InParanoid" id="A0A0G4G8E9"/>
<reference evidence="2 3" key="1">
    <citation type="submission" date="2014-11" db="EMBL/GenBank/DDBJ databases">
        <authorList>
            <person name="Zhu J."/>
            <person name="Qi W."/>
            <person name="Song R."/>
        </authorList>
    </citation>
    <scope>NUCLEOTIDE SEQUENCE [LARGE SCALE GENOMIC DNA]</scope>
</reference>
<feature type="compositionally biased region" description="Basic and acidic residues" evidence="1">
    <location>
        <begin position="252"/>
        <end position="269"/>
    </location>
</feature>
<feature type="region of interest" description="Disordered" evidence="1">
    <location>
        <begin position="252"/>
        <end position="333"/>
    </location>
</feature>
<evidence type="ECO:0000313" key="2">
    <source>
        <dbReference type="EMBL" id="CEM24806.1"/>
    </source>
</evidence>
<dbReference type="EMBL" id="CDMY01000592">
    <property type="protein sequence ID" value="CEM24806.1"/>
    <property type="molecule type" value="Genomic_DNA"/>
</dbReference>
<feature type="compositionally biased region" description="Pro residues" evidence="1">
    <location>
        <begin position="208"/>
        <end position="222"/>
    </location>
</feature>
<feature type="compositionally biased region" description="Low complexity" evidence="1">
    <location>
        <begin position="275"/>
        <end position="300"/>
    </location>
</feature>
<evidence type="ECO:0000313" key="3">
    <source>
        <dbReference type="Proteomes" id="UP000041254"/>
    </source>
</evidence>
<accession>A0A0G4G8E9</accession>
<dbReference type="InterPro" id="IPR011009">
    <property type="entry name" value="Kinase-like_dom_sf"/>
</dbReference>
<dbReference type="VEuPathDB" id="CryptoDB:Vbra_3232"/>
<dbReference type="Proteomes" id="UP000041254">
    <property type="component" value="Unassembled WGS sequence"/>
</dbReference>
<feature type="region of interest" description="Disordered" evidence="1">
    <location>
        <begin position="196"/>
        <end position="227"/>
    </location>
</feature>
<evidence type="ECO:0008006" key="4">
    <source>
        <dbReference type="Google" id="ProtNLM"/>
    </source>
</evidence>